<dbReference type="Gene3D" id="3.90.380.10">
    <property type="entry name" value="Naphthalene 1,2-dioxygenase Alpha Subunit, Chain A, domain 1"/>
    <property type="match status" value="1"/>
</dbReference>
<accession>A0A556B0A1</accession>
<evidence type="ECO:0000256" key="1">
    <source>
        <dbReference type="ARBA" id="ARBA00001962"/>
    </source>
</evidence>
<gene>
    <name evidence="9" type="ORF">FOZ76_02315</name>
</gene>
<keyword evidence="5" id="KW-0560">Oxidoreductase</keyword>
<dbReference type="GO" id="GO:0005506">
    <property type="term" value="F:iron ion binding"/>
    <property type="evidence" value="ECO:0007669"/>
    <property type="project" value="InterPro"/>
</dbReference>
<comment type="caution">
    <text evidence="9">The sequence shown here is derived from an EMBL/GenBank/DDBJ whole genome shotgun (WGS) entry which is preliminary data.</text>
</comment>
<evidence type="ECO:0000256" key="4">
    <source>
        <dbReference type="ARBA" id="ARBA00022723"/>
    </source>
</evidence>
<dbReference type="Proteomes" id="UP000318405">
    <property type="component" value="Unassembled WGS sequence"/>
</dbReference>
<dbReference type="AlphaFoldDB" id="A0A556B0A1"/>
<evidence type="ECO:0000313" key="10">
    <source>
        <dbReference type="Proteomes" id="UP000318405"/>
    </source>
</evidence>
<dbReference type="SUPFAM" id="SSF55961">
    <property type="entry name" value="Bet v1-like"/>
    <property type="match status" value="1"/>
</dbReference>
<keyword evidence="6" id="KW-0408">Iron</keyword>
<dbReference type="InterPro" id="IPR015879">
    <property type="entry name" value="Ring_hydroxy_dOase_asu_C_dom"/>
</dbReference>
<protein>
    <submittedName>
        <fullName evidence="9">Rieske 2Fe-2S domain-containing protein</fullName>
    </submittedName>
</protein>
<feature type="domain" description="Rieske" evidence="8">
    <location>
        <begin position="59"/>
        <end position="143"/>
    </location>
</feature>
<name>A0A556B0A1_9BURK</name>
<comment type="similarity">
    <text evidence="2">Belongs to the bacterial ring-hydroxylating dioxygenase alpha subunit family.</text>
</comment>
<keyword evidence="10" id="KW-1185">Reference proteome</keyword>
<organism evidence="9 10">
    <name type="scientific">Verticiella sediminum</name>
    <dbReference type="NCBI Taxonomy" id="1247510"/>
    <lineage>
        <taxon>Bacteria</taxon>
        <taxon>Pseudomonadati</taxon>
        <taxon>Pseudomonadota</taxon>
        <taxon>Betaproteobacteria</taxon>
        <taxon>Burkholderiales</taxon>
        <taxon>Alcaligenaceae</taxon>
        <taxon>Verticiella</taxon>
    </lineage>
</organism>
<evidence type="ECO:0000256" key="3">
    <source>
        <dbReference type="ARBA" id="ARBA00022714"/>
    </source>
</evidence>
<dbReference type="PRINTS" id="PR00090">
    <property type="entry name" value="RNGDIOXGNASE"/>
</dbReference>
<evidence type="ECO:0000313" key="9">
    <source>
        <dbReference type="EMBL" id="TSH98606.1"/>
    </source>
</evidence>
<dbReference type="Pfam" id="PF00848">
    <property type="entry name" value="Ring_hydroxyl_A"/>
    <property type="match status" value="1"/>
</dbReference>
<keyword evidence="3" id="KW-0001">2Fe-2S</keyword>
<dbReference type="InterPro" id="IPR017941">
    <property type="entry name" value="Rieske_2Fe-2S"/>
</dbReference>
<dbReference type="PANTHER" id="PTHR43756">
    <property type="entry name" value="CHOLINE MONOOXYGENASE, CHLOROPLASTIC"/>
    <property type="match status" value="1"/>
</dbReference>
<keyword evidence="4" id="KW-0479">Metal-binding</keyword>
<evidence type="ECO:0000256" key="6">
    <source>
        <dbReference type="ARBA" id="ARBA00023004"/>
    </source>
</evidence>
<comment type="cofactor">
    <cofactor evidence="1">
        <name>Fe cation</name>
        <dbReference type="ChEBI" id="CHEBI:24875"/>
    </cofactor>
</comment>
<dbReference type="InterPro" id="IPR001663">
    <property type="entry name" value="Rng_hydr_dOase-A"/>
</dbReference>
<dbReference type="CDD" id="cd08880">
    <property type="entry name" value="RHO_alpha_C_ahdA1c-like"/>
    <property type="match status" value="1"/>
</dbReference>
<proteinExistence type="inferred from homology"/>
<dbReference type="GO" id="GO:0051537">
    <property type="term" value="F:2 iron, 2 sulfur cluster binding"/>
    <property type="evidence" value="ECO:0007669"/>
    <property type="project" value="UniProtKB-KW"/>
</dbReference>
<evidence type="ECO:0000256" key="5">
    <source>
        <dbReference type="ARBA" id="ARBA00023002"/>
    </source>
</evidence>
<reference evidence="9 10" key="1">
    <citation type="submission" date="2019-07" db="EMBL/GenBank/DDBJ databases">
        <title>Qingshengfaniella alkalisoli gen. nov., sp. nov., isolated from saline soil.</title>
        <authorList>
            <person name="Xu L."/>
            <person name="Huang X.-X."/>
            <person name="Sun J.-Q."/>
        </authorList>
    </citation>
    <scope>NUCLEOTIDE SEQUENCE [LARGE SCALE GENOMIC DNA]</scope>
    <source>
        <strain evidence="9 10">DSM 27279</strain>
    </source>
</reference>
<keyword evidence="7" id="KW-0411">Iron-sulfur</keyword>
<dbReference type="PROSITE" id="PS51296">
    <property type="entry name" value="RIESKE"/>
    <property type="match status" value="1"/>
</dbReference>
<dbReference type="SUPFAM" id="SSF50022">
    <property type="entry name" value="ISP domain"/>
    <property type="match status" value="1"/>
</dbReference>
<dbReference type="Gene3D" id="2.102.10.10">
    <property type="entry name" value="Rieske [2Fe-2S] iron-sulphur domain"/>
    <property type="match status" value="1"/>
</dbReference>
<evidence type="ECO:0000256" key="2">
    <source>
        <dbReference type="ARBA" id="ARBA00008751"/>
    </source>
</evidence>
<dbReference type="OrthoDB" id="9790995at2"/>
<dbReference type="InterPro" id="IPR043264">
    <property type="entry name" value="AhdA1c-like_alpha_C"/>
</dbReference>
<sequence>MAVRHGTWHPPGKETTPVKHEHPIEFHPATLTRVPYAVYDDAGIYAQEQRRVFQGPAWNYLCLDAELPEPGSYRTTFVGTTPVVVVRDDDGEVYGFENRCAHRGALIALEKSGKAESFQCVYHAWSYNRQGELTGVAFEHGVKGKGGMPPSFCKEAHGPRPLRIAAYCGLVFGSFDDDVPPIEEYLGDEICTRIERVLHKPVEVIGRFTQKLPNNWKLYVENVKDSYHASLLHLFFTTFEINRLSQRGGVIVDESGGHHVSFSMIDREAEKDASYREQGLRSDTDRYRLKDPSLLAGFEEYDDGITLQILSVFPGFVLQQIQNCLAVRQVLPKGTERTELNWTYLGYVDDSPEQRQVRLKQSNLIGPAGFISMEDGAVGGFVQRGIAGARQEQAVVEMGGAEAESSEGRATEASVRGFWKAYRQMMTA</sequence>
<evidence type="ECO:0000259" key="8">
    <source>
        <dbReference type="PROSITE" id="PS51296"/>
    </source>
</evidence>
<dbReference type="EMBL" id="VLTJ01000004">
    <property type="protein sequence ID" value="TSH98606.1"/>
    <property type="molecule type" value="Genomic_DNA"/>
</dbReference>
<dbReference type="GO" id="GO:0016491">
    <property type="term" value="F:oxidoreductase activity"/>
    <property type="evidence" value="ECO:0007669"/>
    <property type="project" value="UniProtKB-KW"/>
</dbReference>
<dbReference type="PANTHER" id="PTHR43756:SF5">
    <property type="entry name" value="CHOLINE MONOOXYGENASE, CHLOROPLASTIC"/>
    <property type="match status" value="1"/>
</dbReference>
<dbReference type="Pfam" id="PF00355">
    <property type="entry name" value="Rieske"/>
    <property type="match status" value="1"/>
</dbReference>
<dbReference type="InterPro" id="IPR036922">
    <property type="entry name" value="Rieske_2Fe-2S_sf"/>
</dbReference>
<evidence type="ECO:0000256" key="7">
    <source>
        <dbReference type="ARBA" id="ARBA00023014"/>
    </source>
</evidence>